<dbReference type="AlphaFoldDB" id="A0A178IB46"/>
<protein>
    <recommendedName>
        <fullName evidence="1">HTH cro/C1-type domain-containing protein</fullName>
    </recommendedName>
</protein>
<dbReference type="InterPro" id="IPR001387">
    <property type="entry name" value="Cro/C1-type_HTH"/>
</dbReference>
<dbReference type="Gene3D" id="1.10.260.40">
    <property type="entry name" value="lambda repressor-like DNA-binding domains"/>
    <property type="match status" value="1"/>
</dbReference>
<dbReference type="GO" id="GO:0003677">
    <property type="term" value="F:DNA binding"/>
    <property type="evidence" value="ECO:0007669"/>
    <property type="project" value="InterPro"/>
</dbReference>
<evidence type="ECO:0000313" key="3">
    <source>
        <dbReference type="Proteomes" id="UP000078486"/>
    </source>
</evidence>
<sequence length="103" mass="11769">MTTRKKRPSKYARRAYQPGAELNAVGKVVRQVRKAHGWTQDNLVGQCAQRGWDVDHLLISKIETGVRVVSDWELKLLCEVLGVFPDELLGFRSLPARLLKKDR</sequence>
<proteinExistence type="predicted"/>
<dbReference type="Proteomes" id="UP000078486">
    <property type="component" value="Unassembled WGS sequence"/>
</dbReference>
<evidence type="ECO:0000313" key="2">
    <source>
        <dbReference type="EMBL" id="OAM87252.1"/>
    </source>
</evidence>
<name>A0A178IB46_9BACT</name>
<dbReference type="RefSeq" id="WP_334319681.1">
    <property type="nucleotide sequence ID" value="NZ_CP109796.1"/>
</dbReference>
<organism evidence="2 3">
    <name type="scientific">Termitidicoccus mucosus</name>
    <dbReference type="NCBI Taxonomy" id="1184151"/>
    <lineage>
        <taxon>Bacteria</taxon>
        <taxon>Pseudomonadati</taxon>
        <taxon>Verrucomicrobiota</taxon>
        <taxon>Opitutia</taxon>
        <taxon>Opitutales</taxon>
        <taxon>Opitutaceae</taxon>
        <taxon>Termitidicoccus</taxon>
    </lineage>
</organism>
<dbReference type="STRING" id="1184151.AW736_23640"/>
<dbReference type="CDD" id="cd00093">
    <property type="entry name" value="HTH_XRE"/>
    <property type="match status" value="1"/>
</dbReference>
<evidence type="ECO:0000259" key="1">
    <source>
        <dbReference type="PROSITE" id="PS50943"/>
    </source>
</evidence>
<dbReference type="PROSITE" id="PS50943">
    <property type="entry name" value="HTH_CROC1"/>
    <property type="match status" value="1"/>
</dbReference>
<gene>
    <name evidence="2" type="ORF">AW736_23640</name>
</gene>
<feature type="domain" description="HTH cro/C1-type" evidence="1">
    <location>
        <begin position="29"/>
        <end position="88"/>
    </location>
</feature>
<accession>A0A178IB46</accession>
<keyword evidence="3" id="KW-1185">Reference proteome</keyword>
<dbReference type="EMBL" id="LRRQ01000175">
    <property type="protein sequence ID" value="OAM87252.1"/>
    <property type="molecule type" value="Genomic_DNA"/>
</dbReference>
<dbReference type="InterPro" id="IPR010982">
    <property type="entry name" value="Lambda_DNA-bd_dom_sf"/>
</dbReference>
<comment type="caution">
    <text evidence="2">The sequence shown here is derived from an EMBL/GenBank/DDBJ whole genome shotgun (WGS) entry which is preliminary data.</text>
</comment>
<reference evidence="2 3" key="1">
    <citation type="submission" date="2016-01" db="EMBL/GenBank/DDBJ databases">
        <title>High potential of lignocellulose degradation of a new Verrucomicrobia species.</title>
        <authorList>
            <person name="Wang Y."/>
            <person name="Shi Y."/>
            <person name="Qiu Z."/>
            <person name="Liu S."/>
            <person name="Yang H."/>
        </authorList>
    </citation>
    <scope>NUCLEOTIDE SEQUENCE [LARGE SCALE GENOMIC DNA]</scope>
    <source>
        <strain evidence="2 3">TSB47</strain>
    </source>
</reference>
<dbReference type="SUPFAM" id="SSF47413">
    <property type="entry name" value="lambda repressor-like DNA-binding domains"/>
    <property type="match status" value="1"/>
</dbReference>